<keyword evidence="14" id="KW-1185">Reference proteome</keyword>
<feature type="transmembrane region" description="Helical" evidence="12">
    <location>
        <begin position="94"/>
        <end position="113"/>
    </location>
</feature>
<evidence type="ECO:0000256" key="9">
    <source>
        <dbReference type="ARBA" id="ARBA00023136"/>
    </source>
</evidence>
<dbReference type="Gene3D" id="1.20.1250.20">
    <property type="entry name" value="MFS general substrate transporter like domains"/>
    <property type="match status" value="1"/>
</dbReference>
<dbReference type="PANTHER" id="PTHR23516:SF1">
    <property type="entry name" value="MOLYBDATE-ANION TRANSPORTER"/>
    <property type="match status" value="1"/>
</dbReference>
<keyword evidence="6 12" id="KW-0812">Transmembrane</keyword>
<dbReference type="GO" id="GO:0015098">
    <property type="term" value="F:molybdate ion transmembrane transporter activity"/>
    <property type="evidence" value="ECO:0007669"/>
    <property type="project" value="InterPro"/>
</dbReference>
<evidence type="ECO:0000256" key="12">
    <source>
        <dbReference type="SAM" id="Phobius"/>
    </source>
</evidence>
<dbReference type="PANTHER" id="PTHR23516">
    <property type="entry name" value="SAM (S-ADENOSYL METHIONINE) TRANSPORTER"/>
    <property type="match status" value="1"/>
</dbReference>
<evidence type="ECO:0000256" key="2">
    <source>
        <dbReference type="ARBA" id="ARBA00004651"/>
    </source>
</evidence>
<dbReference type="OrthoDB" id="263957at2759"/>
<dbReference type="AlphaFoldDB" id="A0A179F1L8"/>
<name>A0A179F1L8_METCM</name>
<dbReference type="SUPFAM" id="SSF103473">
    <property type="entry name" value="MFS general substrate transporter"/>
    <property type="match status" value="1"/>
</dbReference>
<keyword evidence="7 12" id="KW-1133">Transmembrane helix</keyword>
<dbReference type="InterPro" id="IPR008509">
    <property type="entry name" value="MOT2/MFSD5"/>
</dbReference>
<keyword evidence="8" id="KW-0406">Ion transport</keyword>
<protein>
    <recommendedName>
        <fullName evidence="3">Molybdate-anion transporter</fullName>
    </recommendedName>
    <alternativeName>
        <fullName evidence="10">Major facilitator superfamily domain-containing protein 5</fullName>
    </alternativeName>
    <alternativeName>
        <fullName evidence="11">Molybdate transporter 2 homolog</fullName>
    </alternativeName>
</protein>
<dbReference type="Proteomes" id="UP000078397">
    <property type="component" value="Unassembled WGS sequence"/>
</dbReference>
<keyword evidence="5" id="KW-1003">Cell membrane</keyword>
<accession>A0A179F1L8</accession>
<keyword evidence="4" id="KW-0813">Transport</keyword>
<keyword evidence="9 12" id="KW-0472">Membrane</keyword>
<organism evidence="13 14">
    <name type="scientific">Pochonia chlamydosporia 170</name>
    <dbReference type="NCBI Taxonomy" id="1380566"/>
    <lineage>
        <taxon>Eukaryota</taxon>
        <taxon>Fungi</taxon>
        <taxon>Dikarya</taxon>
        <taxon>Ascomycota</taxon>
        <taxon>Pezizomycotina</taxon>
        <taxon>Sordariomycetes</taxon>
        <taxon>Hypocreomycetidae</taxon>
        <taxon>Hypocreales</taxon>
        <taxon>Clavicipitaceae</taxon>
        <taxon>Pochonia</taxon>
    </lineage>
</organism>
<evidence type="ECO:0000256" key="5">
    <source>
        <dbReference type="ARBA" id="ARBA00022475"/>
    </source>
</evidence>
<evidence type="ECO:0000256" key="7">
    <source>
        <dbReference type="ARBA" id="ARBA00022989"/>
    </source>
</evidence>
<dbReference type="GeneID" id="28852608"/>
<dbReference type="InterPro" id="IPR036259">
    <property type="entry name" value="MFS_trans_sf"/>
</dbReference>
<evidence type="ECO:0000313" key="14">
    <source>
        <dbReference type="Proteomes" id="UP000078397"/>
    </source>
</evidence>
<evidence type="ECO:0000256" key="4">
    <source>
        <dbReference type="ARBA" id="ARBA00022448"/>
    </source>
</evidence>
<feature type="transmembrane region" description="Helical" evidence="12">
    <location>
        <begin position="186"/>
        <end position="208"/>
    </location>
</feature>
<sequence length="451" mass="49376">MDFYQANLGLFAAANTYLVWSQHRKPSWKHGQAPPSPDQAAVEVGEKDAKPSAQAREFQLNFFIPYTLAAAADWLQGPHIYALYKYDKHLPEKMVATLYSVGFISGGISASFVGGAADRFGRKKACLLYCVLYAVTCLTMISDSLPILFLGRFAGGVCTTLLYSVFEAWMISDYHDRGLQSSELDLGPVFSTMTTISCVVAIVCGVLGDVLVTVSGTRTWPFMLAIACCCVSAAFISKNWRENLGSLKLGQTPSDSFKSGIRAITGNPKILSLGLISCVFEGTMYLFIFFWSAALQTARTATGSTKDLPFGLIFSNFMCAMMAGPALASHLARRLKGTQRSTDVLFNVILLAACCLALAVALRNERTIFWTFCFLEACIGAYFPAMANLKSELVEDKSRAMIYSILRFPLNVFVVIGHSLDREGSEHRDNVFLVCSALLVASFAVARRYLP</sequence>
<dbReference type="KEGG" id="pchm:VFPPC_10199"/>
<feature type="transmembrane region" description="Helical" evidence="12">
    <location>
        <begin position="344"/>
        <end position="362"/>
    </location>
</feature>
<dbReference type="STRING" id="1380566.A0A179F1L8"/>
<evidence type="ECO:0000256" key="1">
    <source>
        <dbReference type="ARBA" id="ARBA00003019"/>
    </source>
</evidence>
<reference evidence="13 14" key="1">
    <citation type="journal article" date="2016" name="PLoS Pathog.">
        <title>Biosynthesis of antibiotic leucinostatins in bio-control fungus Purpureocillium lilacinum and their inhibition on phytophthora revealed by genome mining.</title>
        <authorList>
            <person name="Wang G."/>
            <person name="Liu Z."/>
            <person name="Lin R."/>
            <person name="Li E."/>
            <person name="Mao Z."/>
            <person name="Ling J."/>
            <person name="Yang Y."/>
            <person name="Yin W.B."/>
            <person name="Xie B."/>
        </authorList>
    </citation>
    <scope>NUCLEOTIDE SEQUENCE [LARGE SCALE GENOMIC DNA]</scope>
    <source>
        <strain evidence="13">170</strain>
    </source>
</reference>
<feature type="transmembrane region" description="Helical" evidence="12">
    <location>
        <begin position="431"/>
        <end position="450"/>
    </location>
</feature>
<dbReference type="RefSeq" id="XP_018137225.1">
    <property type="nucleotide sequence ID" value="XM_018288614.1"/>
</dbReference>
<proteinExistence type="predicted"/>
<dbReference type="EMBL" id="LSBJ02000010">
    <property type="protein sequence ID" value="OAQ59170.1"/>
    <property type="molecule type" value="Genomic_DNA"/>
</dbReference>
<feature type="transmembrane region" description="Helical" evidence="12">
    <location>
        <begin position="147"/>
        <end position="166"/>
    </location>
</feature>
<feature type="transmembrane region" description="Helical" evidence="12">
    <location>
        <begin position="311"/>
        <end position="332"/>
    </location>
</feature>
<evidence type="ECO:0000256" key="10">
    <source>
        <dbReference type="ARBA" id="ARBA00030646"/>
    </source>
</evidence>
<evidence type="ECO:0000256" key="11">
    <source>
        <dbReference type="ARBA" id="ARBA00032555"/>
    </source>
</evidence>
<evidence type="ECO:0000256" key="8">
    <source>
        <dbReference type="ARBA" id="ARBA00023065"/>
    </source>
</evidence>
<comment type="subcellular location">
    <subcellularLocation>
        <location evidence="2">Cell membrane</location>
        <topology evidence="2">Multi-pass membrane protein</topology>
    </subcellularLocation>
</comment>
<gene>
    <name evidence="13" type="ORF">VFPPC_10199</name>
</gene>
<evidence type="ECO:0000256" key="6">
    <source>
        <dbReference type="ARBA" id="ARBA00022692"/>
    </source>
</evidence>
<comment type="function">
    <text evidence="1">Mediates high-affinity intracellular uptake of the rare oligo-element molybdenum.</text>
</comment>
<feature type="transmembrane region" description="Helical" evidence="12">
    <location>
        <begin position="368"/>
        <end position="389"/>
    </location>
</feature>
<dbReference type="Pfam" id="PF05631">
    <property type="entry name" value="MFS_5"/>
    <property type="match status" value="1"/>
</dbReference>
<feature type="transmembrane region" description="Helical" evidence="12">
    <location>
        <begin position="270"/>
        <end position="291"/>
    </location>
</feature>
<dbReference type="GO" id="GO:0006811">
    <property type="term" value="P:monoatomic ion transport"/>
    <property type="evidence" value="ECO:0007669"/>
    <property type="project" value="UniProtKB-KW"/>
</dbReference>
<evidence type="ECO:0000313" key="13">
    <source>
        <dbReference type="EMBL" id="OAQ59170.1"/>
    </source>
</evidence>
<comment type="caution">
    <text evidence="13">The sequence shown here is derived from an EMBL/GenBank/DDBJ whole genome shotgun (WGS) entry which is preliminary data.</text>
</comment>
<evidence type="ECO:0000256" key="3">
    <source>
        <dbReference type="ARBA" id="ARBA00021242"/>
    </source>
</evidence>
<dbReference type="GO" id="GO:0005886">
    <property type="term" value="C:plasma membrane"/>
    <property type="evidence" value="ECO:0007669"/>
    <property type="project" value="UniProtKB-SubCell"/>
</dbReference>